<dbReference type="EMBL" id="JAMBOP010000012">
    <property type="protein sequence ID" value="MCM3736405.1"/>
    <property type="molecule type" value="Genomic_DNA"/>
</dbReference>
<reference evidence="1" key="1">
    <citation type="submission" date="2022-05" db="EMBL/GenBank/DDBJ databases">
        <title>Comparative Genomics of Spacecraft Associated Microbes.</title>
        <authorList>
            <person name="Tran M.T."/>
            <person name="Wright A."/>
            <person name="Seuylemezian A."/>
            <person name="Eisen J."/>
            <person name="Coil D."/>
        </authorList>
    </citation>
    <scope>NUCLEOTIDE SEQUENCE</scope>
    <source>
        <strain evidence="1">FAIRING 10M-2.2</strain>
    </source>
</reference>
<evidence type="ECO:0000313" key="1">
    <source>
        <dbReference type="EMBL" id="MCM3736405.1"/>
    </source>
</evidence>
<accession>A0ACC6A686</accession>
<sequence length="557" mass="64752">MSIEISNGPLMQVFNWILESSLMASILVGIILCIKLLLKNKLTPRWQYVLWIIIIFRLILPFAPESSYSIYNIFLPNREISSTVNVSTVNYEKTNVSGETVTIDGENETFTQSKAQHTDHISIYKIALYVWLFGVVCFGIFMIVLNKRVYMYIKKQPLMTDKRIINLLEHCKRTMSIERNIPIVVSGNISSPTVLGFIKPRILLSENHMRTLDDDQLRFIFYHELAHVKRKDVGMNCLMNSVLILHWFNPILWYAYYRMREDQEIACDALALTYIDFKQRIAYGHTIINLLEDYSNRYQIPSLANLTRNKLAVKRRIVMIKQFQKKSYRWSLVGLTAVISISAISLVNAEEPSQNVKKLFRENQNDRQISMDEEAPDPGLDITDISKKTKKERHTVVLPTETHRSLFKEVFWNQSKKGEFYKGQIQTNDIDIDQAFANETIEISPLPSKYKMDASFSRKNPWPVFILGKLKDEKGNTYTWKQPYQNEYPYQDPILYLDHVVDLPNFEGETAKVALRFIWLTDEGKCYGVGDKLFMLKKQEVLTAKDAEYSAVPPVTK</sequence>
<proteinExistence type="predicted"/>
<dbReference type="Proteomes" id="UP001202289">
    <property type="component" value="Unassembled WGS sequence"/>
</dbReference>
<evidence type="ECO:0000313" key="2">
    <source>
        <dbReference type="Proteomes" id="UP001202289"/>
    </source>
</evidence>
<gene>
    <name evidence="1" type="ORF">M3215_11360</name>
</gene>
<protein>
    <submittedName>
        <fullName evidence="1">M56 family metallopeptidase</fullName>
    </submittedName>
</protein>
<keyword evidence="2" id="KW-1185">Reference proteome</keyword>
<comment type="caution">
    <text evidence="1">The sequence shown here is derived from an EMBL/GenBank/DDBJ whole genome shotgun (WGS) entry which is preliminary data.</text>
</comment>
<name>A0ACC6A686_9BACI</name>
<organism evidence="1 2">
    <name type="scientific">Bacillus cytotoxicus</name>
    <dbReference type="NCBI Taxonomy" id="580165"/>
    <lineage>
        <taxon>Bacteria</taxon>
        <taxon>Bacillati</taxon>
        <taxon>Bacillota</taxon>
        <taxon>Bacilli</taxon>
        <taxon>Bacillales</taxon>
        <taxon>Bacillaceae</taxon>
        <taxon>Bacillus</taxon>
        <taxon>Bacillus cereus group</taxon>
    </lineage>
</organism>